<feature type="compositionally biased region" description="Basic and acidic residues" evidence="1">
    <location>
        <begin position="423"/>
        <end position="432"/>
    </location>
</feature>
<feature type="region of interest" description="Disordered" evidence="1">
    <location>
        <begin position="405"/>
        <end position="489"/>
    </location>
</feature>
<feature type="region of interest" description="Disordered" evidence="1">
    <location>
        <begin position="111"/>
        <end position="161"/>
    </location>
</feature>
<feature type="compositionally biased region" description="Pro residues" evidence="1">
    <location>
        <begin position="409"/>
        <end position="420"/>
    </location>
</feature>
<feature type="compositionally biased region" description="Polar residues" evidence="1">
    <location>
        <begin position="433"/>
        <end position="445"/>
    </location>
</feature>
<feature type="compositionally biased region" description="Polar residues" evidence="1">
    <location>
        <begin position="459"/>
        <end position="471"/>
    </location>
</feature>
<protein>
    <recommendedName>
        <fullName evidence="4">Cyclin-domain-containing protein</fullName>
    </recommendedName>
</protein>
<dbReference type="Gene3D" id="1.10.472.10">
    <property type="entry name" value="Cyclin-like"/>
    <property type="match status" value="1"/>
</dbReference>
<accession>A0A4Q1BTQ0</accession>
<feature type="region of interest" description="Disordered" evidence="1">
    <location>
        <begin position="335"/>
        <end position="391"/>
    </location>
</feature>
<dbReference type="GO" id="GO:0019901">
    <property type="term" value="F:protein kinase binding"/>
    <property type="evidence" value="ECO:0007669"/>
    <property type="project" value="InterPro"/>
</dbReference>
<gene>
    <name evidence="2" type="ORF">M231_01283</name>
</gene>
<dbReference type="Pfam" id="PF08613">
    <property type="entry name" value="Cyclin"/>
    <property type="match status" value="1"/>
</dbReference>
<evidence type="ECO:0000313" key="3">
    <source>
        <dbReference type="Proteomes" id="UP000289152"/>
    </source>
</evidence>
<feature type="region of interest" description="Disordered" evidence="1">
    <location>
        <begin position="1"/>
        <end position="50"/>
    </location>
</feature>
<dbReference type="PANTHER" id="PTHR15615">
    <property type="match status" value="1"/>
</dbReference>
<sequence length="489" mass="53675">MHPTPPLETEAGPSRLRRLSIPSSRSLSTRPISPSTELLDPPSRPSTPHLDLVTFSTPTLLHLLAALLQQIAVANDQLRPPSMDLDLELEHLENEDMNMIPTKDSPTTALFDHHIPSHHGSEYGSMSNTNSNPSPPSSPISRDSKSKIGVGTRENDNDHEQNIEDMEEERFKKVSNLSVFTASKLALLQPSSLLSFHARHIPSISIEAYLLRILKYCPTTNEVFLSLLVYFDRMSRLGTPLGVGGKATLAGGRRGFAIDSYNVHRLVIAGVTVASKFFSDVFYTNSRYAKVGGLPPNELNQLELQFLLLNDFRLAVPCDEMQQYGDRLLGYWEGKPTPTQTSIPSAPLPKSTSQSAPSRPTVTISTKPTSRSVTQPPISHSTTQPSTSLPTAEKSILHSVVQPILNSSVPPPESITPSNPPERSMDTTRQHPTESNGQCNDTSNGHVDGFADISARQVPENSHTPIPTEQEITARGRERDNQERTSMVV</sequence>
<feature type="compositionally biased region" description="Polar residues" evidence="1">
    <location>
        <begin position="337"/>
        <end position="390"/>
    </location>
</feature>
<keyword evidence="3" id="KW-1185">Reference proteome</keyword>
<proteinExistence type="predicted"/>
<reference evidence="2 3" key="1">
    <citation type="submission" date="2016-06" db="EMBL/GenBank/DDBJ databases">
        <title>Evolution of pathogenesis and genome organization in the Tremellales.</title>
        <authorList>
            <person name="Cuomo C."/>
            <person name="Litvintseva A."/>
            <person name="Heitman J."/>
            <person name="Chen Y."/>
            <person name="Sun S."/>
            <person name="Springer D."/>
            <person name="Dromer F."/>
            <person name="Young S."/>
            <person name="Zeng Q."/>
            <person name="Chapman S."/>
            <person name="Gujja S."/>
            <person name="Saif S."/>
            <person name="Birren B."/>
        </authorList>
    </citation>
    <scope>NUCLEOTIDE SEQUENCE [LARGE SCALE GENOMIC DNA]</scope>
    <source>
        <strain evidence="2 3">ATCC 28783</strain>
    </source>
</reference>
<feature type="compositionally biased region" description="Basic and acidic residues" evidence="1">
    <location>
        <begin position="111"/>
        <end position="121"/>
    </location>
</feature>
<dbReference type="GO" id="GO:0016538">
    <property type="term" value="F:cyclin-dependent protein serine/threonine kinase regulator activity"/>
    <property type="evidence" value="ECO:0007669"/>
    <property type="project" value="TreeGrafter"/>
</dbReference>
<dbReference type="VEuPathDB" id="FungiDB:TREMEDRAFT_62779"/>
<dbReference type="OrthoDB" id="1060854at2759"/>
<evidence type="ECO:0000313" key="2">
    <source>
        <dbReference type="EMBL" id="RXK41378.1"/>
    </source>
</evidence>
<dbReference type="AlphaFoldDB" id="A0A4Q1BTQ0"/>
<dbReference type="GO" id="GO:0000307">
    <property type="term" value="C:cyclin-dependent protein kinase holoenzyme complex"/>
    <property type="evidence" value="ECO:0007669"/>
    <property type="project" value="TreeGrafter"/>
</dbReference>
<feature type="compositionally biased region" description="Low complexity" evidence="1">
    <location>
        <begin position="19"/>
        <end position="36"/>
    </location>
</feature>
<evidence type="ECO:0000256" key="1">
    <source>
        <dbReference type="SAM" id="MobiDB-lite"/>
    </source>
</evidence>
<dbReference type="InterPro" id="IPR013922">
    <property type="entry name" value="Cyclin_PHO80-like"/>
</dbReference>
<dbReference type="GO" id="GO:0005634">
    <property type="term" value="C:nucleus"/>
    <property type="evidence" value="ECO:0007669"/>
    <property type="project" value="TreeGrafter"/>
</dbReference>
<feature type="compositionally biased region" description="Basic and acidic residues" evidence="1">
    <location>
        <begin position="472"/>
        <end position="483"/>
    </location>
</feature>
<evidence type="ECO:0008006" key="4">
    <source>
        <dbReference type="Google" id="ProtNLM"/>
    </source>
</evidence>
<dbReference type="CDD" id="cd20558">
    <property type="entry name" value="CYCLIN_ScPCL7-like"/>
    <property type="match status" value="1"/>
</dbReference>
<dbReference type="STRING" id="5217.A0A4Q1BTQ0"/>
<dbReference type="InParanoid" id="A0A4Q1BTQ0"/>
<dbReference type="Proteomes" id="UP000289152">
    <property type="component" value="Unassembled WGS sequence"/>
</dbReference>
<dbReference type="PANTHER" id="PTHR15615:SF94">
    <property type="entry name" value="PHO85 CYCLIN-6-RELATED"/>
    <property type="match status" value="1"/>
</dbReference>
<dbReference type="EMBL" id="SDIL01000009">
    <property type="protein sequence ID" value="RXK41378.1"/>
    <property type="molecule type" value="Genomic_DNA"/>
</dbReference>
<organism evidence="2 3">
    <name type="scientific">Tremella mesenterica</name>
    <name type="common">Jelly fungus</name>
    <dbReference type="NCBI Taxonomy" id="5217"/>
    <lineage>
        <taxon>Eukaryota</taxon>
        <taxon>Fungi</taxon>
        <taxon>Dikarya</taxon>
        <taxon>Basidiomycota</taxon>
        <taxon>Agaricomycotina</taxon>
        <taxon>Tremellomycetes</taxon>
        <taxon>Tremellales</taxon>
        <taxon>Tremellaceae</taxon>
        <taxon>Tremella</taxon>
    </lineage>
</organism>
<name>A0A4Q1BTQ0_TREME</name>
<comment type="caution">
    <text evidence="2">The sequence shown here is derived from an EMBL/GenBank/DDBJ whole genome shotgun (WGS) entry which is preliminary data.</text>
</comment>